<evidence type="ECO:0000313" key="1">
    <source>
        <dbReference type="EMBL" id="KIK99655.1"/>
    </source>
</evidence>
<sequence length="98" mass="10897">MRWSGGQPATLIETLNRLILALSGEEPARGCAEVRLGQEVRKLKCESWRNSENERMYHMCSFGANPFGSFTKLVDVLLDKSATACSRSEGPSLHRLVT</sequence>
<keyword evidence="2" id="KW-1185">Reference proteome</keyword>
<proteinExistence type="predicted"/>
<dbReference type="HOGENOM" id="CLU_2334256_0_0_1"/>
<protein>
    <submittedName>
        <fullName evidence="1">Uncharacterized protein</fullName>
    </submittedName>
</protein>
<accession>A0A0D0ECN0</accession>
<evidence type="ECO:0000313" key="2">
    <source>
        <dbReference type="Proteomes" id="UP000054538"/>
    </source>
</evidence>
<organism evidence="1 2">
    <name type="scientific">Paxillus rubicundulus Ve08.2h10</name>
    <dbReference type="NCBI Taxonomy" id="930991"/>
    <lineage>
        <taxon>Eukaryota</taxon>
        <taxon>Fungi</taxon>
        <taxon>Dikarya</taxon>
        <taxon>Basidiomycota</taxon>
        <taxon>Agaricomycotina</taxon>
        <taxon>Agaricomycetes</taxon>
        <taxon>Agaricomycetidae</taxon>
        <taxon>Boletales</taxon>
        <taxon>Paxilineae</taxon>
        <taxon>Paxillaceae</taxon>
        <taxon>Paxillus</taxon>
    </lineage>
</organism>
<dbReference type="EMBL" id="KN824853">
    <property type="protein sequence ID" value="KIK99655.1"/>
    <property type="molecule type" value="Genomic_DNA"/>
</dbReference>
<dbReference type="InParanoid" id="A0A0D0ECN0"/>
<reference evidence="2" key="2">
    <citation type="submission" date="2015-01" db="EMBL/GenBank/DDBJ databases">
        <title>Evolutionary Origins and Diversification of the Mycorrhizal Mutualists.</title>
        <authorList>
            <consortium name="DOE Joint Genome Institute"/>
            <consortium name="Mycorrhizal Genomics Consortium"/>
            <person name="Kohler A."/>
            <person name="Kuo A."/>
            <person name="Nagy L.G."/>
            <person name="Floudas D."/>
            <person name="Copeland A."/>
            <person name="Barry K.W."/>
            <person name="Cichocki N."/>
            <person name="Veneault-Fourrey C."/>
            <person name="LaButti K."/>
            <person name="Lindquist E.A."/>
            <person name="Lipzen A."/>
            <person name="Lundell T."/>
            <person name="Morin E."/>
            <person name="Murat C."/>
            <person name="Riley R."/>
            <person name="Ohm R."/>
            <person name="Sun H."/>
            <person name="Tunlid A."/>
            <person name="Henrissat B."/>
            <person name="Grigoriev I.V."/>
            <person name="Hibbett D.S."/>
            <person name="Martin F."/>
        </authorList>
    </citation>
    <scope>NUCLEOTIDE SEQUENCE [LARGE SCALE GENOMIC DNA]</scope>
    <source>
        <strain evidence="2">Ve08.2h10</strain>
    </source>
</reference>
<gene>
    <name evidence="1" type="ORF">PAXRUDRAFT_822504</name>
</gene>
<name>A0A0D0ECN0_9AGAM</name>
<dbReference type="AlphaFoldDB" id="A0A0D0ECN0"/>
<dbReference type="Proteomes" id="UP000054538">
    <property type="component" value="Unassembled WGS sequence"/>
</dbReference>
<reference evidence="1 2" key="1">
    <citation type="submission" date="2014-04" db="EMBL/GenBank/DDBJ databases">
        <authorList>
            <consortium name="DOE Joint Genome Institute"/>
            <person name="Kuo A."/>
            <person name="Kohler A."/>
            <person name="Jargeat P."/>
            <person name="Nagy L.G."/>
            <person name="Floudas D."/>
            <person name="Copeland A."/>
            <person name="Barry K.W."/>
            <person name="Cichocki N."/>
            <person name="Veneault-Fourrey C."/>
            <person name="LaButti K."/>
            <person name="Lindquist E.A."/>
            <person name="Lipzen A."/>
            <person name="Lundell T."/>
            <person name="Morin E."/>
            <person name="Murat C."/>
            <person name="Sun H."/>
            <person name="Tunlid A."/>
            <person name="Henrissat B."/>
            <person name="Grigoriev I.V."/>
            <person name="Hibbett D.S."/>
            <person name="Martin F."/>
            <person name="Nordberg H.P."/>
            <person name="Cantor M.N."/>
            <person name="Hua S.X."/>
        </authorList>
    </citation>
    <scope>NUCLEOTIDE SEQUENCE [LARGE SCALE GENOMIC DNA]</scope>
    <source>
        <strain evidence="1 2">Ve08.2h10</strain>
    </source>
</reference>